<reference evidence="9 10" key="1">
    <citation type="submission" date="2020-11" db="EMBL/GenBank/DDBJ databases">
        <title>Draft genome sequencing of a Lachnospiraceae strain isolated from anoxic soil subjected to BSD treatment.</title>
        <authorList>
            <person name="Uek A."/>
            <person name="Tonouchi A."/>
        </authorList>
    </citation>
    <scope>NUCLEOTIDE SEQUENCE [LARGE SCALE GENOMIC DNA]</scope>
    <source>
        <strain evidence="9 10">TB5</strain>
    </source>
</reference>
<evidence type="ECO:0000256" key="1">
    <source>
        <dbReference type="ARBA" id="ARBA00004496"/>
    </source>
</evidence>
<dbReference type="GO" id="GO:0005737">
    <property type="term" value="C:cytoplasm"/>
    <property type="evidence" value="ECO:0007669"/>
    <property type="project" value="UniProtKB-SubCell"/>
</dbReference>
<evidence type="ECO:0000313" key="10">
    <source>
        <dbReference type="Proteomes" id="UP000595897"/>
    </source>
</evidence>
<keyword evidence="10" id="KW-1185">Reference proteome</keyword>
<dbReference type="Pfam" id="PF05103">
    <property type="entry name" value="DivIVA"/>
    <property type="match status" value="1"/>
</dbReference>
<feature type="compositionally biased region" description="Polar residues" evidence="8">
    <location>
        <begin position="160"/>
        <end position="187"/>
    </location>
</feature>
<evidence type="ECO:0000256" key="7">
    <source>
        <dbReference type="SAM" id="Coils"/>
    </source>
</evidence>
<dbReference type="RefSeq" id="WP_271712336.1">
    <property type="nucleotide sequence ID" value="NZ_AP024169.1"/>
</dbReference>
<feature type="coiled-coil region" evidence="7">
    <location>
        <begin position="102"/>
        <end position="129"/>
    </location>
</feature>
<dbReference type="InterPro" id="IPR019933">
    <property type="entry name" value="DivIVA_domain"/>
</dbReference>
<comment type="similarity">
    <text evidence="2">Belongs to the DivIVA family.</text>
</comment>
<feature type="region of interest" description="Disordered" evidence="8">
    <location>
        <begin position="160"/>
        <end position="227"/>
    </location>
</feature>
<keyword evidence="4" id="KW-0132">Cell division</keyword>
<dbReference type="AlphaFoldDB" id="A0A7R7ELU5"/>
<feature type="compositionally biased region" description="Acidic residues" evidence="8">
    <location>
        <begin position="218"/>
        <end position="227"/>
    </location>
</feature>
<dbReference type="NCBIfam" id="TIGR03544">
    <property type="entry name" value="DivI1A_domain"/>
    <property type="match status" value="1"/>
</dbReference>
<proteinExistence type="inferred from homology"/>
<evidence type="ECO:0008006" key="11">
    <source>
        <dbReference type="Google" id="ProtNLM"/>
    </source>
</evidence>
<evidence type="ECO:0000256" key="2">
    <source>
        <dbReference type="ARBA" id="ARBA00009008"/>
    </source>
</evidence>
<evidence type="ECO:0000313" key="9">
    <source>
        <dbReference type="EMBL" id="BCN31194.1"/>
    </source>
</evidence>
<evidence type="ECO:0000256" key="5">
    <source>
        <dbReference type="ARBA" id="ARBA00023054"/>
    </source>
</evidence>
<dbReference type="Gene3D" id="6.10.250.660">
    <property type="match status" value="1"/>
</dbReference>
<dbReference type="InterPro" id="IPR007793">
    <property type="entry name" value="DivIVA_fam"/>
</dbReference>
<protein>
    <recommendedName>
        <fullName evidence="11">DivIVA domain-containing protein</fullName>
    </recommendedName>
</protein>
<evidence type="ECO:0000256" key="3">
    <source>
        <dbReference type="ARBA" id="ARBA00022490"/>
    </source>
</evidence>
<sequence length="227" mass="26027">MLTPIEIQNRSFKSGIGYDKKDVEAFFKDVAKNYEKLYKENVELNDKMGVLNEGIQYYKSIEKTLQKALVLAERTSDETKETALQKAKAIEQEAQIKAKSMLMEAEKSLDDINLKIIELIRQYDMYKAQFKQLATTQIEILNSDSFQLEIANLNTFIKKSESSNGQENSKSQMVTDDTALEENSVQASRDDLLDEVIPKVTHNTTKAHNKNESKSQDDCFEYIEVED</sequence>
<keyword evidence="5 7" id="KW-0175">Coiled coil</keyword>
<evidence type="ECO:0000256" key="4">
    <source>
        <dbReference type="ARBA" id="ARBA00022618"/>
    </source>
</evidence>
<keyword evidence="6" id="KW-0131">Cell cycle</keyword>
<evidence type="ECO:0000256" key="6">
    <source>
        <dbReference type="ARBA" id="ARBA00023306"/>
    </source>
</evidence>
<accession>A0A7R7ELU5</accession>
<evidence type="ECO:0000256" key="8">
    <source>
        <dbReference type="SAM" id="MobiDB-lite"/>
    </source>
</evidence>
<comment type="subcellular location">
    <subcellularLocation>
        <location evidence="1">Cytoplasm</location>
    </subcellularLocation>
</comment>
<dbReference type="KEGG" id="ahb:bsdtb5_24890"/>
<dbReference type="PANTHER" id="PTHR35794:SF2">
    <property type="entry name" value="CELL DIVISION PROTEIN DIVIVA"/>
    <property type="match status" value="1"/>
</dbReference>
<dbReference type="Proteomes" id="UP000595897">
    <property type="component" value="Chromosome"/>
</dbReference>
<dbReference type="GO" id="GO:0051301">
    <property type="term" value="P:cell division"/>
    <property type="evidence" value="ECO:0007669"/>
    <property type="project" value="UniProtKB-KW"/>
</dbReference>
<dbReference type="EMBL" id="AP024169">
    <property type="protein sequence ID" value="BCN31194.1"/>
    <property type="molecule type" value="Genomic_DNA"/>
</dbReference>
<keyword evidence="3" id="KW-0963">Cytoplasm</keyword>
<name>A0A7R7ELU5_9FIRM</name>
<dbReference type="PANTHER" id="PTHR35794">
    <property type="entry name" value="CELL DIVISION PROTEIN DIVIVA"/>
    <property type="match status" value="1"/>
</dbReference>
<organism evidence="9 10">
    <name type="scientific">Anaeromicropila herbilytica</name>
    <dbReference type="NCBI Taxonomy" id="2785025"/>
    <lineage>
        <taxon>Bacteria</taxon>
        <taxon>Bacillati</taxon>
        <taxon>Bacillota</taxon>
        <taxon>Clostridia</taxon>
        <taxon>Lachnospirales</taxon>
        <taxon>Lachnospiraceae</taxon>
        <taxon>Anaeromicropila</taxon>
    </lineage>
</organism>
<gene>
    <name evidence="9" type="ORF">bsdtb5_24890</name>
</gene>